<dbReference type="GO" id="GO:0034663">
    <property type="term" value="C:endoplasmic reticulum chaperone complex"/>
    <property type="evidence" value="ECO:0007669"/>
    <property type="project" value="TreeGrafter"/>
</dbReference>
<dbReference type="STRING" id="147828.A0A4S2LF47"/>
<dbReference type="GO" id="GO:0030968">
    <property type="term" value="P:endoplasmic reticulum unfolded protein response"/>
    <property type="evidence" value="ECO:0007669"/>
    <property type="project" value="TreeGrafter"/>
</dbReference>
<accession>A0A4S2LF47</accession>
<dbReference type="PANTHER" id="PTHR45639:SF3">
    <property type="entry name" value="HYPOXIA UP-REGULATED PROTEIN 1"/>
    <property type="match status" value="1"/>
</dbReference>
<comment type="caution">
    <text evidence="7">The sequence shown here is derived from an EMBL/GenBank/DDBJ whole genome shotgun (WGS) entry which is preliminary data.</text>
</comment>
<feature type="region of interest" description="Disordered" evidence="6">
    <location>
        <begin position="194"/>
        <end position="218"/>
    </location>
</feature>
<organism evidence="7 8">
    <name type="scientific">Opisthorchis felineus</name>
    <dbReference type="NCBI Taxonomy" id="147828"/>
    <lineage>
        <taxon>Eukaryota</taxon>
        <taxon>Metazoa</taxon>
        <taxon>Spiralia</taxon>
        <taxon>Lophotrochozoa</taxon>
        <taxon>Platyhelminthes</taxon>
        <taxon>Trematoda</taxon>
        <taxon>Digenea</taxon>
        <taxon>Opisthorchiida</taxon>
        <taxon>Opisthorchiata</taxon>
        <taxon>Opisthorchiidae</taxon>
        <taxon>Opisthorchis</taxon>
    </lineage>
</organism>
<evidence type="ECO:0000256" key="6">
    <source>
        <dbReference type="SAM" id="MobiDB-lite"/>
    </source>
</evidence>
<dbReference type="GO" id="GO:0005524">
    <property type="term" value="F:ATP binding"/>
    <property type="evidence" value="ECO:0007669"/>
    <property type="project" value="UniProtKB-KW"/>
</dbReference>
<dbReference type="AlphaFoldDB" id="A0A4S2LF47"/>
<dbReference type="EMBL" id="SJOL01007754">
    <property type="protein sequence ID" value="TGZ61980.1"/>
    <property type="molecule type" value="Genomic_DNA"/>
</dbReference>
<comment type="similarity">
    <text evidence="1">Belongs to the heat shock protein 70 family.</text>
</comment>
<name>A0A4S2LF47_OPIFE</name>
<evidence type="ECO:0000313" key="7">
    <source>
        <dbReference type="EMBL" id="TGZ61980.1"/>
    </source>
</evidence>
<dbReference type="OrthoDB" id="6253702at2759"/>
<keyword evidence="2" id="KW-0547">Nucleotide-binding</keyword>
<feature type="compositionally biased region" description="Polar residues" evidence="6">
    <location>
        <begin position="209"/>
        <end position="218"/>
    </location>
</feature>
<keyword evidence="3" id="KW-0067">ATP-binding</keyword>
<evidence type="ECO:0000256" key="5">
    <source>
        <dbReference type="ARBA" id="ARBA00040503"/>
    </source>
</evidence>
<keyword evidence="4" id="KW-0143">Chaperone</keyword>
<keyword evidence="8" id="KW-1185">Reference proteome</keyword>
<dbReference type="SUPFAM" id="SSF100934">
    <property type="entry name" value="Heat shock protein 70kD (HSP70), C-terminal subdomain"/>
    <property type="match status" value="1"/>
</dbReference>
<dbReference type="Gene3D" id="1.20.1270.10">
    <property type="match status" value="2"/>
</dbReference>
<dbReference type="Proteomes" id="UP000308267">
    <property type="component" value="Unassembled WGS sequence"/>
</dbReference>
<protein>
    <recommendedName>
        <fullName evidence="5">Hypoxia up-regulated protein 1</fullName>
    </recommendedName>
</protein>
<dbReference type="GO" id="GO:0140662">
    <property type="term" value="F:ATP-dependent protein folding chaperone"/>
    <property type="evidence" value="ECO:0007669"/>
    <property type="project" value="InterPro"/>
</dbReference>
<dbReference type="InterPro" id="IPR013126">
    <property type="entry name" value="Hsp_70_fam"/>
</dbReference>
<dbReference type="PANTHER" id="PTHR45639">
    <property type="entry name" value="HSC70CB, ISOFORM G-RELATED"/>
    <property type="match status" value="1"/>
</dbReference>
<sequence>MTEEHSNCGEVSDAESYWEEELRFVADVKEAVAQFVETVRNKMESSLNQIVTREERRKLGQLLDETEKCLRDEGDAQCAQQLGKLRRLFIPMERRLIERQVALRDFRQTIEFMREWLKQYSAADTKTEPVPKTRRIRLDQMVSEYEKWFQMHQHDGTEEPEDFALKTAQLVAHQHALEVAWSAIVDGQNISVTLEEDPPESGLEHPGTPNDQRQYSQDLSVTRSTMKEYIEEMIKKIQGPLQAFVDEVERARFLSLLIETNNWLQRQSDHADWQAYEDRLRKLEVIGILLEQRLYDRVEMVKKFKCAIEHYQHMLSLMRSGELKYAHVEPHHICQLQTLLDQYDMWLREQQLRQQCVEHYDNCCEDPQLNTLSIAHRLESLHDFWNSIVCKNDSGTQRSALSIRLPCKVQLQEKAAVQTDGQTTD</sequence>
<dbReference type="InterPro" id="IPR029048">
    <property type="entry name" value="HSP70_C_sf"/>
</dbReference>
<evidence type="ECO:0000256" key="2">
    <source>
        <dbReference type="ARBA" id="ARBA00022741"/>
    </source>
</evidence>
<proteinExistence type="inferred from homology"/>
<evidence type="ECO:0000256" key="1">
    <source>
        <dbReference type="ARBA" id="ARBA00007381"/>
    </source>
</evidence>
<reference evidence="7 8" key="1">
    <citation type="journal article" date="2019" name="BMC Genomics">
        <title>New insights from Opisthorchis felineus genome: update on genomics of the epidemiologically important liver flukes.</title>
        <authorList>
            <person name="Ershov N.I."/>
            <person name="Mordvinov V.A."/>
            <person name="Prokhortchouk E.B."/>
            <person name="Pakharukova M.Y."/>
            <person name="Gunbin K.V."/>
            <person name="Ustyantsev K."/>
            <person name="Genaev M.A."/>
            <person name="Blinov A.G."/>
            <person name="Mazur A."/>
            <person name="Boulygina E."/>
            <person name="Tsygankova S."/>
            <person name="Khrameeva E."/>
            <person name="Chekanov N."/>
            <person name="Fan G."/>
            <person name="Xiao A."/>
            <person name="Zhang H."/>
            <person name="Xu X."/>
            <person name="Yang H."/>
            <person name="Solovyev V."/>
            <person name="Lee S.M."/>
            <person name="Liu X."/>
            <person name="Afonnikov D.A."/>
            <person name="Skryabin K.G."/>
        </authorList>
    </citation>
    <scope>NUCLEOTIDE SEQUENCE [LARGE SCALE GENOMIC DNA]</scope>
    <source>
        <strain evidence="7">AK-0245</strain>
        <tissue evidence="7">Whole organism</tissue>
    </source>
</reference>
<evidence type="ECO:0000256" key="3">
    <source>
        <dbReference type="ARBA" id="ARBA00022840"/>
    </source>
</evidence>
<gene>
    <name evidence="7" type="ORF">CRM22_007691</name>
</gene>
<evidence type="ECO:0000313" key="8">
    <source>
        <dbReference type="Proteomes" id="UP000308267"/>
    </source>
</evidence>
<evidence type="ECO:0000256" key="4">
    <source>
        <dbReference type="ARBA" id="ARBA00023186"/>
    </source>
</evidence>